<dbReference type="EMBL" id="MKKU01000767">
    <property type="protein sequence ID" value="RNF02553.1"/>
    <property type="molecule type" value="Genomic_DNA"/>
</dbReference>
<reference evidence="1 2" key="1">
    <citation type="journal article" date="2018" name="BMC Genomics">
        <title>Genomic comparison of Trypanosoma conorhini and Trypanosoma rangeli to Trypanosoma cruzi strains of high and low virulence.</title>
        <authorList>
            <person name="Bradwell K.R."/>
            <person name="Koparde V.N."/>
            <person name="Matveyev A.V."/>
            <person name="Serrano M.G."/>
            <person name="Alves J.M."/>
            <person name="Parikh H."/>
            <person name="Huang B."/>
            <person name="Lee V."/>
            <person name="Espinosa-Alvarez O."/>
            <person name="Ortiz P.A."/>
            <person name="Costa-Martins A.G."/>
            <person name="Teixeira M.M."/>
            <person name="Buck G.A."/>
        </authorList>
    </citation>
    <scope>NUCLEOTIDE SEQUENCE [LARGE SCALE GENOMIC DNA]</scope>
    <source>
        <strain evidence="1 2">025E</strain>
    </source>
</reference>
<dbReference type="Pfam" id="PF04749">
    <property type="entry name" value="PLAC8"/>
    <property type="match status" value="1"/>
</dbReference>
<dbReference type="RefSeq" id="XP_029224671.1">
    <property type="nucleotide sequence ID" value="XM_029375219.1"/>
</dbReference>
<evidence type="ECO:0000313" key="2">
    <source>
        <dbReference type="Proteomes" id="UP000284403"/>
    </source>
</evidence>
<gene>
    <name evidence="1" type="ORF">Tco025E_08369</name>
</gene>
<name>A0A3R7MHF8_9TRYP</name>
<protein>
    <submittedName>
        <fullName evidence="1">Uncharacterized protein</fullName>
    </submittedName>
</protein>
<dbReference type="NCBIfam" id="TIGR01571">
    <property type="entry name" value="A_thal_Cys_rich"/>
    <property type="match status" value="1"/>
</dbReference>
<evidence type="ECO:0000313" key="1">
    <source>
        <dbReference type="EMBL" id="RNF02553.1"/>
    </source>
</evidence>
<sequence>MGYSTGLLDCFSDCGTCCDVCFCFSCNLSRQCNAADGTPNDCGCCFCIGACIFPTLSACILRQKVTSKYSLGEGACCACLAGCCCTGCSVCQTHRELTLHGANPGGCCCQPHATAMQ</sequence>
<comment type="caution">
    <text evidence="1">The sequence shown here is derived from an EMBL/GenBank/DDBJ whole genome shotgun (WGS) entry which is preliminary data.</text>
</comment>
<dbReference type="OrthoDB" id="1045822at2759"/>
<accession>A0A3R7MHF8</accession>
<dbReference type="AlphaFoldDB" id="A0A3R7MHF8"/>
<proteinExistence type="predicted"/>
<dbReference type="GeneID" id="40321980"/>
<dbReference type="InterPro" id="IPR006461">
    <property type="entry name" value="PLAC_motif_containing"/>
</dbReference>
<organism evidence="1 2">
    <name type="scientific">Trypanosoma conorhini</name>
    <dbReference type="NCBI Taxonomy" id="83891"/>
    <lineage>
        <taxon>Eukaryota</taxon>
        <taxon>Discoba</taxon>
        <taxon>Euglenozoa</taxon>
        <taxon>Kinetoplastea</taxon>
        <taxon>Metakinetoplastina</taxon>
        <taxon>Trypanosomatida</taxon>
        <taxon>Trypanosomatidae</taxon>
        <taxon>Trypanosoma</taxon>
    </lineage>
</organism>
<keyword evidence="2" id="KW-1185">Reference proteome</keyword>
<dbReference type="Proteomes" id="UP000284403">
    <property type="component" value="Unassembled WGS sequence"/>
</dbReference>